<reference evidence="1 2" key="1">
    <citation type="submission" date="2014-04" db="EMBL/GenBank/DDBJ databases">
        <authorList>
            <consortium name="DOE Joint Genome Institute"/>
            <person name="Kuo A."/>
            <person name="Kohler A."/>
            <person name="Jargeat P."/>
            <person name="Nagy L.G."/>
            <person name="Floudas D."/>
            <person name="Copeland A."/>
            <person name="Barry K.W."/>
            <person name="Cichocki N."/>
            <person name="Veneault-Fourrey C."/>
            <person name="LaButti K."/>
            <person name="Lindquist E.A."/>
            <person name="Lipzen A."/>
            <person name="Lundell T."/>
            <person name="Morin E."/>
            <person name="Murat C."/>
            <person name="Sun H."/>
            <person name="Tunlid A."/>
            <person name="Henrissat B."/>
            <person name="Grigoriev I.V."/>
            <person name="Hibbett D.S."/>
            <person name="Martin F."/>
            <person name="Nordberg H.P."/>
            <person name="Cantor M.N."/>
            <person name="Hua S.X."/>
        </authorList>
    </citation>
    <scope>NUCLEOTIDE SEQUENCE [LARGE SCALE GENOMIC DNA]</scope>
    <source>
        <strain evidence="1 2">Ve08.2h10</strain>
    </source>
</reference>
<protein>
    <submittedName>
        <fullName evidence="1">Uncharacterized protein</fullName>
    </submittedName>
</protein>
<evidence type="ECO:0000313" key="1">
    <source>
        <dbReference type="EMBL" id="KIK81458.1"/>
    </source>
</evidence>
<accession>A0A0D0D0I3</accession>
<dbReference type="InParanoid" id="A0A0D0D0I3"/>
<reference evidence="2" key="2">
    <citation type="submission" date="2015-01" db="EMBL/GenBank/DDBJ databases">
        <title>Evolutionary Origins and Diversification of the Mycorrhizal Mutualists.</title>
        <authorList>
            <consortium name="DOE Joint Genome Institute"/>
            <consortium name="Mycorrhizal Genomics Consortium"/>
            <person name="Kohler A."/>
            <person name="Kuo A."/>
            <person name="Nagy L.G."/>
            <person name="Floudas D."/>
            <person name="Copeland A."/>
            <person name="Barry K.W."/>
            <person name="Cichocki N."/>
            <person name="Veneault-Fourrey C."/>
            <person name="LaButti K."/>
            <person name="Lindquist E.A."/>
            <person name="Lipzen A."/>
            <person name="Lundell T."/>
            <person name="Morin E."/>
            <person name="Murat C."/>
            <person name="Riley R."/>
            <person name="Ohm R."/>
            <person name="Sun H."/>
            <person name="Tunlid A."/>
            <person name="Henrissat B."/>
            <person name="Grigoriev I.V."/>
            <person name="Hibbett D.S."/>
            <person name="Martin F."/>
        </authorList>
    </citation>
    <scope>NUCLEOTIDE SEQUENCE [LARGE SCALE GENOMIC DNA]</scope>
    <source>
        <strain evidence="2">Ve08.2h10</strain>
    </source>
</reference>
<keyword evidence="2" id="KW-1185">Reference proteome</keyword>
<dbReference type="HOGENOM" id="CLU_2801009_0_0_1"/>
<dbReference type="AlphaFoldDB" id="A0A0D0D0I3"/>
<sequence length="70" mass="7999">MSGYYIFRSLPHPRRQVPHPSDDPPANHLAEQLAARERDCIATVNPFSQTESVLVTFSRDEDLCREVGHH</sequence>
<evidence type="ECO:0000313" key="2">
    <source>
        <dbReference type="Proteomes" id="UP000054538"/>
    </source>
</evidence>
<gene>
    <name evidence="1" type="ORF">PAXRUDRAFT_832848</name>
</gene>
<dbReference type="EMBL" id="KN825795">
    <property type="protein sequence ID" value="KIK81458.1"/>
    <property type="molecule type" value="Genomic_DNA"/>
</dbReference>
<proteinExistence type="predicted"/>
<dbReference type="Proteomes" id="UP000054538">
    <property type="component" value="Unassembled WGS sequence"/>
</dbReference>
<organism evidence="1 2">
    <name type="scientific">Paxillus rubicundulus Ve08.2h10</name>
    <dbReference type="NCBI Taxonomy" id="930991"/>
    <lineage>
        <taxon>Eukaryota</taxon>
        <taxon>Fungi</taxon>
        <taxon>Dikarya</taxon>
        <taxon>Basidiomycota</taxon>
        <taxon>Agaricomycotina</taxon>
        <taxon>Agaricomycetes</taxon>
        <taxon>Agaricomycetidae</taxon>
        <taxon>Boletales</taxon>
        <taxon>Paxilineae</taxon>
        <taxon>Paxillaceae</taxon>
        <taxon>Paxillus</taxon>
    </lineage>
</organism>
<name>A0A0D0D0I3_9AGAM</name>